<keyword evidence="2" id="KW-0812">Transmembrane</keyword>
<name>A0A4Y1WWD2_9BACT</name>
<evidence type="ECO:0000256" key="1">
    <source>
        <dbReference type="SAM" id="MobiDB-lite"/>
    </source>
</evidence>
<accession>A0A4Y1WWD2</accession>
<feature type="transmembrane region" description="Helical" evidence="2">
    <location>
        <begin position="132"/>
        <end position="151"/>
    </location>
</feature>
<dbReference type="OrthoDB" id="1001259at2"/>
<feature type="region of interest" description="Disordered" evidence="1">
    <location>
        <begin position="169"/>
        <end position="254"/>
    </location>
</feature>
<protein>
    <recommendedName>
        <fullName evidence="5">SPOR domain-containing protein</fullName>
    </recommendedName>
</protein>
<evidence type="ECO:0000313" key="3">
    <source>
        <dbReference type="EMBL" id="BBL05300.1"/>
    </source>
</evidence>
<keyword evidence="2" id="KW-0472">Membrane</keyword>
<dbReference type="EMBL" id="AP019735">
    <property type="protein sequence ID" value="BBL05300.1"/>
    <property type="molecule type" value="Genomic_DNA"/>
</dbReference>
<feature type="compositionally biased region" description="Low complexity" evidence="1">
    <location>
        <begin position="201"/>
        <end position="218"/>
    </location>
</feature>
<dbReference type="Proteomes" id="UP000318946">
    <property type="component" value="Chromosome"/>
</dbReference>
<evidence type="ECO:0000313" key="4">
    <source>
        <dbReference type="Proteomes" id="UP000318946"/>
    </source>
</evidence>
<feature type="compositionally biased region" description="Polar residues" evidence="1">
    <location>
        <begin position="226"/>
        <end position="245"/>
    </location>
</feature>
<dbReference type="KEGG" id="acou:A5CBH24_26130"/>
<keyword evidence="2" id="KW-1133">Transmembrane helix</keyword>
<organism evidence="3 4">
    <name type="scientific">Alistipes communis</name>
    <dbReference type="NCBI Taxonomy" id="2585118"/>
    <lineage>
        <taxon>Bacteria</taxon>
        <taxon>Pseudomonadati</taxon>
        <taxon>Bacteroidota</taxon>
        <taxon>Bacteroidia</taxon>
        <taxon>Bacteroidales</taxon>
        <taxon>Rikenellaceae</taxon>
        <taxon>Alistipes</taxon>
    </lineage>
</organism>
<dbReference type="GeneID" id="78343321"/>
<keyword evidence="4" id="KW-1185">Reference proteome</keyword>
<gene>
    <name evidence="3" type="ORF">A5CBH24_26130</name>
</gene>
<proteinExistence type="predicted"/>
<evidence type="ECO:0008006" key="5">
    <source>
        <dbReference type="Google" id="ProtNLM"/>
    </source>
</evidence>
<dbReference type="RefSeq" id="WP_141413472.1">
    <property type="nucleotide sequence ID" value="NZ_AP019735.1"/>
</dbReference>
<sequence length="334" mass="35501">MVAEVNKIIAGELLNHRSVVIPGVGMLYVAHRGARRLSRQKIAAPRNEIDFRPSEEGVSLVELIRRAAGCDEAQAQAVFGRWLAKTREDEVLTLEGIGILRHRAFTSEPAFAAQLNPAGEEVVTLQPRMNRAVVAIAVAAIVVAVAVFGYIEFAPKSVSRFAAQAEKSNVERPKASSGSAEDGVSAAAVATGGERSTEESAAGPDGAAGPDRPAGATASAEIPQAASAQPTVATASTEVPQTTSARPAATPQPASERMQSGWCYVVFGVFSTEENAARCREQLLREAPSLAVGVYPFGAKYMVSLFAAQDRGVCERFAREHRSAWPDLWIYAKK</sequence>
<dbReference type="AlphaFoldDB" id="A0A4Y1WWD2"/>
<evidence type="ECO:0000256" key="2">
    <source>
        <dbReference type="SAM" id="Phobius"/>
    </source>
</evidence>
<reference evidence="4" key="1">
    <citation type="submission" date="2019-06" db="EMBL/GenBank/DDBJ databases">
        <title>Alistipes onderdonkii subsp. vulgaris subsp. nov., Alistipes dispar sp. nov. and Alistipes communis sp. nov., isolated from human faeces, and creation of Alistipes onderdonkii subsp. onderdonkii subsp. nov.</title>
        <authorList>
            <person name="Sakamoto M."/>
            <person name="Ikeyama N."/>
            <person name="Ogata Y."/>
            <person name="Suda W."/>
            <person name="Iino T."/>
            <person name="Hattori M."/>
            <person name="Ohkuma M."/>
        </authorList>
    </citation>
    <scope>NUCLEOTIDE SEQUENCE [LARGE SCALE GENOMIC DNA]</scope>
    <source>
        <strain evidence="4">5CBH24</strain>
    </source>
</reference>